<keyword evidence="2" id="KW-0472">Membrane</keyword>
<sequence length="206" mass="23987">MSTFLLVVSFILHVISFLSIVLLYFRIEKMRDIERKQASIMKDMEDILSSYILEMKEENEKFIQEVKTNNDKPKKSTKKTPAEKSKKASPKIEVAQAKIDTIEDEISNEDLMELLPTFKREVKTKPQQPHIMKDNEITNDTTDKKESKTVEEKIKEKEEPKEPPFESLPLNVQVQLLSKEGLTVEEIAKRLNKGKTEIELFLKFNT</sequence>
<reference evidence="3 4" key="1">
    <citation type="submission" date="2021-02" db="EMBL/GenBank/DDBJ databases">
        <title>Bacillus sp. RD4P76, an endophyte from a halophyte.</title>
        <authorList>
            <person name="Sun J.-Q."/>
        </authorList>
    </citation>
    <scope>NUCLEOTIDE SEQUENCE [LARGE SCALE GENOMIC DNA]</scope>
    <source>
        <strain evidence="3 4">RD4P76</strain>
    </source>
</reference>
<protein>
    <recommendedName>
        <fullName evidence="5">Swarming motility protein SwrB</fullName>
    </recommendedName>
</protein>
<dbReference type="RefSeq" id="WP_204203767.1">
    <property type="nucleotide sequence ID" value="NZ_JAFELM010000031.1"/>
</dbReference>
<evidence type="ECO:0000256" key="2">
    <source>
        <dbReference type="SAM" id="Phobius"/>
    </source>
</evidence>
<gene>
    <name evidence="3" type="ORF">JR050_12180</name>
</gene>
<evidence type="ECO:0000313" key="4">
    <source>
        <dbReference type="Proteomes" id="UP001518925"/>
    </source>
</evidence>
<feature type="region of interest" description="Disordered" evidence="1">
    <location>
        <begin position="65"/>
        <end position="91"/>
    </location>
</feature>
<feature type="compositionally biased region" description="Basic and acidic residues" evidence="1">
    <location>
        <begin position="133"/>
        <end position="164"/>
    </location>
</feature>
<feature type="transmembrane region" description="Helical" evidence="2">
    <location>
        <begin position="6"/>
        <end position="27"/>
    </location>
</feature>
<proteinExistence type="predicted"/>
<accession>A0ABS2DJ28</accession>
<dbReference type="Proteomes" id="UP001518925">
    <property type="component" value="Unassembled WGS sequence"/>
</dbReference>
<name>A0ABS2DJ28_9BACI</name>
<evidence type="ECO:0000256" key="1">
    <source>
        <dbReference type="SAM" id="MobiDB-lite"/>
    </source>
</evidence>
<evidence type="ECO:0000313" key="3">
    <source>
        <dbReference type="EMBL" id="MBM6618417.1"/>
    </source>
</evidence>
<keyword evidence="2" id="KW-0812">Transmembrane</keyword>
<evidence type="ECO:0008006" key="5">
    <source>
        <dbReference type="Google" id="ProtNLM"/>
    </source>
</evidence>
<feature type="compositionally biased region" description="Basic and acidic residues" evidence="1">
    <location>
        <begin position="65"/>
        <end position="86"/>
    </location>
</feature>
<comment type="caution">
    <text evidence="3">The sequence shown here is derived from an EMBL/GenBank/DDBJ whole genome shotgun (WGS) entry which is preliminary data.</text>
</comment>
<dbReference type="EMBL" id="JAFELM010000031">
    <property type="protein sequence ID" value="MBM6618417.1"/>
    <property type="molecule type" value="Genomic_DNA"/>
</dbReference>
<feature type="region of interest" description="Disordered" evidence="1">
    <location>
        <begin position="133"/>
        <end position="167"/>
    </location>
</feature>
<keyword evidence="4" id="KW-1185">Reference proteome</keyword>
<keyword evidence="2" id="KW-1133">Transmembrane helix</keyword>
<organism evidence="3 4">
    <name type="scientific">Bacillus suaedaesalsae</name>
    <dbReference type="NCBI Taxonomy" id="2810349"/>
    <lineage>
        <taxon>Bacteria</taxon>
        <taxon>Bacillati</taxon>
        <taxon>Bacillota</taxon>
        <taxon>Bacilli</taxon>
        <taxon>Bacillales</taxon>
        <taxon>Bacillaceae</taxon>
        <taxon>Bacillus</taxon>
    </lineage>
</organism>